<gene>
    <name evidence="3" type="ORF">COHA_002086</name>
</gene>
<name>A0AAD5DXN4_9CHLO</name>
<dbReference type="PANTHER" id="PTHR12994">
    <property type="entry name" value="SECERNIN"/>
    <property type="match status" value="1"/>
</dbReference>
<comment type="caution">
    <text evidence="3">The sequence shown here is derived from an EMBL/GenBank/DDBJ whole genome shotgun (WGS) entry which is preliminary data.</text>
</comment>
<dbReference type="GO" id="GO:0070004">
    <property type="term" value="F:cysteine-type exopeptidase activity"/>
    <property type="evidence" value="ECO:0007669"/>
    <property type="project" value="InterPro"/>
</dbReference>
<keyword evidence="4" id="KW-1185">Reference proteome</keyword>
<proteinExistence type="inferred from homology"/>
<evidence type="ECO:0000256" key="2">
    <source>
        <dbReference type="SAM" id="MobiDB-lite"/>
    </source>
</evidence>
<feature type="region of interest" description="Disordered" evidence="2">
    <location>
        <begin position="288"/>
        <end position="312"/>
    </location>
</feature>
<dbReference type="Gene3D" id="3.60.60.10">
    <property type="entry name" value="Penicillin V Acylase, Chain A"/>
    <property type="match status" value="1"/>
</dbReference>
<dbReference type="PANTHER" id="PTHR12994:SF17">
    <property type="entry name" value="LD30995P"/>
    <property type="match status" value="1"/>
</dbReference>
<dbReference type="EMBL" id="JADXDR010000032">
    <property type="protein sequence ID" value="KAI7844288.1"/>
    <property type="molecule type" value="Genomic_DNA"/>
</dbReference>
<sequence>MKAVAGAARPFMTPSVPAARCRAAAATPPPRSCDTFVALRDSTVDGSVLFGKNSDRDTEAPRTLAVVLSRPTWMWGAEMGANEKGVVCGNEAVWTVEPSDGDKALLGMDLVRLALERAGSAAEAVDVITSLLEAHGQGGPCEEEGNWSYHNGFLIADAREAWVLETAGKWWVAQRITAGVRNISNVLSIRTDFQRCSSGLQEYARRQGYWDGRGQFDWAAAFADGGAPPLGKLNSGREASGYKLLLDAAPAIDPAAMMRILRDRPSGICMSGGGFRSNGSQVSRLLASASAADGHEGGSSGTSDGSPPLAQHWFTATPDPSRSVFKPFAFASSSAPGGSAHTAALPARRNPPHALWQAWQAVYEGRHGGGSKPFKAALQELEQRGLDASSGLSFADAVDEELRLYGRAPA</sequence>
<dbReference type="GO" id="GO:0016805">
    <property type="term" value="F:dipeptidase activity"/>
    <property type="evidence" value="ECO:0007669"/>
    <property type="project" value="InterPro"/>
</dbReference>
<dbReference type="Proteomes" id="UP001205105">
    <property type="component" value="Unassembled WGS sequence"/>
</dbReference>
<dbReference type="InterPro" id="IPR005322">
    <property type="entry name" value="Peptidase_C69"/>
</dbReference>
<comment type="similarity">
    <text evidence="1">Belongs to the peptidase C69 family. Secernin subfamily.</text>
</comment>
<evidence type="ECO:0000313" key="4">
    <source>
        <dbReference type="Proteomes" id="UP001205105"/>
    </source>
</evidence>
<dbReference type="GO" id="GO:0006508">
    <property type="term" value="P:proteolysis"/>
    <property type="evidence" value="ECO:0007669"/>
    <property type="project" value="InterPro"/>
</dbReference>
<accession>A0AAD5DXN4</accession>
<organism evidence="3 4">
    <name type="scientific">Chlorella ohadii</name>
    <dbReference type="NCBI Taxonomy" id="2649997"/>
    <lineage>
        <taxon>Eukaryota</taxon>
        <taxon>Viridiplantae</taxon>
        <taxon>Chlorophyta</taxon>
        <taxon>core chlorophytes</taxon>
        <taxon>Trebouxiophyceae</taxon>
        <taxon>Chlorellales</taxon>
        <taxon>Chlorellaceae</taxon>
        <taxon>Chlorella clade</taxon>
        <taxon>Chlorella</taxon>
    </lineage>
</organism>
<dbReference type="AlphaFoldDB" id="A0AAD5DXN4"/>
<dbReference type="Pfam" id="PF03577">
    <property type="entry name" value="Peptidase_C69"/>
    <property type="match status" value="1"/>
</dbReference>
<protein>
    <submittedName>
        <fullName evidence="3">Uncharacterized protein</fullName>
    </submittedName>
</protein>
<evidence type="ECO:0000313" key="3">
    <source>
        <dbReference type="EMBL" id="KAI7844288.1"/>
    </source>
</evidence>
<evidence type="ECO:0000256" key="1">
    <source>
        <dbReference type="ARBA" id="ARBA00005705"/>
    </source>
</evidence>
<reference evidence="3" key="1">
    <citation type="submission" date="2020-11" db="EMBL/GenBank/DDBJ databases">
        <title>Chlorella ohadii genome sequencing and assembly.</title>
        <authorList>
            <person name="Murik O."/>
            <person name="Treves H."/>
            <person name="Kedem I."/>
            <person name="Shotland Y."/>
            <person name="Kaplan A."/>
        </authorList>
    </citation>
    <scope>NUCLEOTIDE SEQUENCE</scope>
    <source>
        <strain evidence="3">1</strain>
    </source>
</reference>